<evidence type="ECO:0000259" key="2">
    <source>
        <dbReference type="PROSITE" id="PS51532"/>
    </source>
</evidence>
<dbReference type="EMBL" id="CAXHTA020000009">
    <property type="protein sequence ID" value="CAL5223627.1"/>
    <property type="molecule type" value="Genomic_DNA"/>
</dbReference>
<evidence type="ECO:0000256" key="1">
    <source>
        <dbReference type="ARBA" id="ARBA00025788"/>
    </source>
</evidence>
<dbReference type="Gene3D" id="2.60.120.470">
    <property type="entry name" value="PITH domain"/>
    <property type="match status" value="1"/>
</dbReference>
<comment type="similarity">
    <text evidence="1">Belongs to the PITHD1 family.</text>
</comment>
<dbReference type="InterPro" id="IPR008979">
    <property type="entry name" value="Galactose-bd-like_sf"/>
</dbReference>
<accession>A0ABP1FZT5</accession>
<feature type="domain" description="PITH" evidence="2">
    <location>
        <begin position="85"/>
        <end position="260"/>
    </location>
</feature>
<dbReference type="PROSITE" id="PS51532">
    <property type="entry name" value="PITH"/>
    <property type="match status" value="1"/>
</dbReference>
<keyword evidence="4" id="KW-1185">Reference proteome</keyword>
<dbReference type="InterPro" id="IPR045099">
    <property type="entry name" value="PITH1-like"/>
</dbReference>
<reference evidence="3 4" key="1">
    <citation type="submission" date="2024-06" db="EMBL/GenBank/DDBJ databases">
        <authorList>
            <person name="Kraege A."/>
            <person name="Thomma B."/>
        </authorList>
    </citation>
    <scope>NUCLEOTIDE SEQUENCE [LARGE SCALE GENOMIC DNA]</scope>
</reference>
<dbReference type="Pfam" id="PF06201">
    <property type="entry name" value="PITH"/>
    <property type="match status" value="1"/>
</dbReference>
<organism evidence="3 4">
    <name type="scientific">Coccomyxa viridis</name>
    <dbReference type="NCBI Taxonomy" id="1274662"/>
    <lineage>
        <taxon>Eukaryota</taxon>
        <taxon>Viridiplantae</taxon>
        <taxon>Chlorophyta</taxon>
        <taxon>core chlorophytes</taxon>
        <taxon>Trebouxiophyceae</taxon>
        <taxon>Trebouxiophyceae incertae sedis</taxon>
        <taxon>Coccomyxaceae</taxon>
        <taxon>Coccomyxa</taxon>
    </lineage>
</organism>
<dbReference type="InterPro" id="IPR037047">
    <property type="entry name" value="PITH_dom_sf"/>
</dbReference>
<gene>
    <name evidence="3" type="primary">g6169</name>
    <name evidence="3" type="ORF">VP750_LOCUS5286</name>
</gene>
<protein>
    <submittedName>
        <fullName evidence="3">G6169 protein</fullName>
    </submittedName>
</protein>
<dbReference type="PANTHER" id="PTHR12175">
    <property type="entry name" value="AD039 HT014 THIOREDOXIN FAMILY TRP26"/>
    <property type="match status" value="1"/>
</dbReference>
<proteinExistence type="inferred from homology"/>
<evidence type="ECO:0000313" key="4">
    <source>
        <dbReference type="Proteomes" id="UP001497392"/>
    </source>
</evidence>
<name>A0ABP1FZT5_9CHLO</name>
<dbReference type="Proteomes" id="UP001497392">
    <property type="component" value="Unassembled WGS sequence"/>
</dbReference>
<comment type="caution">
    <text evidence="3">The sequence shown here is derived from an EMBL/GenBank/DDBJ whole genome shotgun (WGS) entry which is preliminary data.</text>
</comment>
<dbReference type="SUPFAM" id="SSF49785">
    <property type="entry name" value="Galactose-binding domain-like"/>
    <property type="match status" value="1"/>
</dbReference>
<evidence type="ECO:0000313" key="3">
    <source>
        <dbReference type="EMBL" id="CAL5223627.1"/>
    </source>
</evidence>
<dbReference type="InterPro" id="IPR010400">
    <property type="entry name" value="PITH_dom"/>
</dbReference>
<sequence>MLELATPHPKLQLSARYQRVRFELSSARLLIERSCPDLLLAWATKRATEGGSKGFLWLRRTKAAGFSRKRNMPKFGACCAHDHDCEAADCGPSWSLHEHIDMSNVWALNEAQAGSVHDIFRPWGDRLDMSLPTLDSNDDDPELLIHVPFSGTVKIKAITIIGGSDGTAPAQLKVYTNREDLDFSTVAQLPPVQQWDLQENLNGQIEYPTQVTKFNGVHCVDLHIPNNFGADSTKIHFIGFKGEFTEAKREAVIAVYESKPLISDHKVTESMGPMHDVS</sequence>
<dbReference type="PANTHER" id="PTHR12175:SF1">
    <property type="entry name" value="PITH DOMAIN-CONTAINING PROTEIN 1"/>
    <property type="match status" value="1"/>
</dbReference>